<keyword evidence="2" id="KW-1185">Reference proteome</keyword>
<name>A0A1X0Y8Q8_9BACT</name>
<comment type="caution">
    <text evidence="1">The sequence shown here is derived from an EMBL/GenBank/DDBJ whole genome shotgun (WGS) entry which is preliminary data.</text>
</comment>
<dbReference type="Proteomes" id="UP000193136">
    <property type="component" value="Unassembled WGS sequence"/>
</dbReference>
<sequence length="63" mass="7037">MREYAARGFSPKFIMDVAVPARANLDGAVKISFDRRGKERAKREGNGRSVPLSRRAALELFLS</sequence>
<evidence type="ECO:0000313" key="1">
    <source>
        <dbReference type="EMBL" id="ORJ61581.1"/>
    </source>
</evidence>
<organism evidence="1 2">
    <name type="scientific">Geothermobacter hydrogeniphilus</name>
    <dbReference type="NCBI Taxonomy" id="1969733"/>
    <lineage>
        <taxon>Bacteria</taxon>
        <taxon>Pseudomonadati</taxon>
        <taxon>Thermodesulfobacteriota</taxon>
        <taxon>Desulfuromonadia</taxon>
        <taxon>Desulfuromonadales</taxon>
        <taxon>Geothermobacteraceae</taxon>
        <taxon>Geothermobacter</taxon>
    </lineage>
</organism>
<accession>A0A1X0Y8Q8</accession>
<gene>
    <name evidence="1" type="ORF">B5V00_05955</name>
</gene>
<proteinExistence type="predicted"/>
<reference evidence="1 2" key="1">
    <citation type="submission" date="2017-03" db="EMBL/GenBank/DDBJ databases">
        <title>Genome sequence of Geothermobacter sp. EPR-M, Deep-Sea Iron Reducer.</title>
        <authorList>
            <person name="Tully B."/>
            <person name="Savalia P."/>
            <person name="Abuyen K."/>
            <person name="Baughan C."/>
            <person name="Romero E."/>
            <person name="Ronkowski C."/>
            <person name="Torres B."/>
            <person name="Tremblay J."/>
            <person name="Trujillo A."/>
            <person name="Tyler M."/>
            <person name="Perez-Rodriguez I."/>
            <person name="Amend J."/>
        </authorList>
    </citation>
    <scope>NUCLEOTIDE SEQUENCE [LARGE SCALE GENOMIC DNA]</scope>
    <source>
        <strain evidence="1 2">EPR-M</strain>
    </source>
</reference>
<dbReference type="AlphaFoldDB" id="A0A1X0Y8Q8"/>
<evidence type="ECO:0000313" key="2">
    <source>
        <dbReference type="Proteomes" id="UP000193136"/>
    </source>
</evidence>
<protein>
    <submittedName>
        <fullName evidence="1">Uncharacterized protein</fullName>
    </submittedName>
</protein>
<dbReference type="STRING" id="1969733.B5V00_05955"/>
<dbReference type="EMBL" id="NAAD01000005">
    <property type="protein sequence ID" value="ORJ61581.1"/>
    <property type="molecule type" value="Genomic_DNA"/>
</dbReference>